<sequence length="429" mass="47582">MVKASDAPQSTGLQVQFDEGVKQTKSSPAEAIKIFRDLVLGEHPNDADSLKVKEQAVQQLGELYSKQKEPEAIRGLLTEIRPLFSAFPKARTAKLVRMLIESVSKIPESTALQMEICKEQAAWASSEKRTFLRQRIELRLAALYLGMKDYAASLSLIGKLLTEVKRLDDKLLLVDVHLVESRVHDALRNQPKAKAALTAARTAANAIYIPPALQAEIDTQSGVLHAEEKDYTTAFSYFFEAFEAHAQLDDPKATFSLKYMLLCKIMMLEAEDVPGIIASKAGLKHSGPDVDAMKAVGKAHQNRSLHEFQATLKSYHHQLQEDPIVHTHLAALYDTLLEQNLLRLIEPFSRVEVSHVASLIQLPTETVLIKLSQMILDRKFAGTLDQGAGCLEIFDDPPSDQIYPSALGTFNNMGRVVDALFARSEKIVA</sequence>
<dbReference type="InterPro" id="IPR000717">
    <property type="entry name" value="PCI_dom"/>
</dbReference>
<dbReference type="InterPro" id="IPR040773">
    <property type="entry name" value="Rpn6_N"/>
</dbReference>
<keyword evidence="2" id="KW-0647">Proteasome</keyword>
<evidence type="ECO:0000256" key="2">
    <source>
        <dbReference type="ARBA" id="ARBA00022942"/>
    </source>
</evidence>
<dbReference type="PANTHER" id="PTHR10678">
    <property type="entry name" value="26S PROTEASOME NON-ATPASE REGULATORY SUBUNIT 11/COP9 SIGNALOSOME COMPLEX SUBUNIT 2"/>
    <property type="match status" value="1"/>
</dbReference>
<feature type="region of interest" description="Disordered" evidence="3">
    <location>
        <begin position="1"/>
        <end position="21"/>
    </location>
</feature>
<proteinExistence type="inferred from homology"/>
<dbReference type="EMBL" id="JALJOS010000009">
    <property type="protein sequence ID" value="KAK9834662.1"/>
    <property type="molecule type" value="Genomic_DNA"/>
</dbReference>
<dbReference type="Pfam" id="PF01399">
    <property type="entry name" value="PCI"/>
    <property type="match status" value="1"/>
</dbReference>
<dbReference type="InterPro" id="IPR040780">
    <property type="entry name" value="Rpn6_C_helix"/>
</dbReference>
<evidence type="ECO:0000313" key="5">
    <source>
        <dbReference type="EMBL" id="KAK9834662.1"/>
    </source>
</evidence>
<dbReference type="AlphaFoldDB" id="A0AAW1RN24"/>
<comment type="similarity">
    <text evidence="1">Belongs to the proteasome subunit S9 family.</text>
</comment>
<evidence type="ECO:0000259" key="4">
    <source>
        <dbReference type="PROSITE" id="PS50250"/>
    </source>
</evidence>
<dbReference type="GO" id="GO:0000502">
    <property type="term" value="C:proteasome complex"/>
    <property type="evidence" value="ECO:0007669"/>
    <property type="project" value="UniProtKB-KW"/>
</dbReference>
<dbReference type="SUPFAM" id="SSF46785">
    <property type="entry name" value="Winged helix' DNA-binding domain"/>
    <property type="match status" value="1"/>
</dbReference>
<keyword evidence="6" id="KW-1185">Reference proteome</keyword>
<dbReference type="InterPro" id="IPR050871">
    <property type="entry name" value="26S_Proteasome/COP9_Components"/>
</dbReference>
<dbReference type="SMART" id="SM00088">
    <property type="entry name" value="PINT"/>
    <property type="match status" value="1"/>
</dbReference>
<dbReference type="Gene3D" id="1.25.40.570">
    <property type="match status" value="1"/>
</dbReference>
<dbReference type="SUPFAM" id="SSF48452">
    <property type="entry name" value="TPR-like"/>
    <property type="match status" value="1"/>
</dbReference>
<dbReference type="FunFam" id="1.25.40.570:FF:000007">
    <property type="entry name" value="26S proteasome non-ATPase regulatory subunit 11"/>
    <property type="match status" value="1"/>
</dbReference>
<feature type="domain" description="PCI" evidence="4">
    <location>
        <begin position="227"/>
        <end position="398"/>
    </location>
</feature>
<comment type="caution">
    <text evidence="5">The sequence shown here is derived from an EMBL/GenBank/DDBJ whole genome shotgun (WGS) entry which is preliminary data.</text>
</comment>
<dbReference type="Pfam" id="PF18055">
    <property type="entry name" value="RPN6_N"/>
    <property type="match status" value="1"/>
</dbReference>
<gene>
    <name evidence="5" type="ORF">WJX74_007033</name>
</gene>
<dbReference type="InterPro" id="IPR036390">
    <property type="entry name" value="WH_DNA-bd_sf"/>
</dbReference>
<dbReference type="InterPro" id="IPR011990">
    <property type="entry name" value="TPR-like_helical_dom_sf"/>
</dbReference>
<reference evidence="5 6" key="1">
    <citation type="journal article" date="2024" name="Nat. Commun.">
        <title>Phylogenomics reveals the evolutionary origins of lichenization in chlorophyte algae.</title>
        <authorList>
            <person name="Puginier C."/>
            <person name="Libourel C."/>
            <person name="Otte J."/>
            <person name="Skaloud P."/>
            <person name="Haon M."/>
            <person name="Grisel S."/>
            <person name="Petersen M."/>
            <person name="Berrin J.G."/>
            <person name="Delaux P.M."/>
            <person name="Dal Grande F."/>
            <person name="Keller J."/>
        </authorList>
    </citation>
    <scope>NUCLEOTIDE SEQUENCE [LARGE SCALE GENOMIC DNA]</scope>
    <source>
        <strain evidence="5 6">SAG 2145</strain>
    </source>
</reference>
<dbReference type="Pfam" id="PF18503">
    <property type="entry name" value="RPN6_C_helix"/>
    <property type="match status" value="1"/>
</dbReference>
<evidence type="ECO:0000313" key="6">
    <source>
        <dbReference type="Proteomes" id="UP001438707"/>
    </source>
</evidence>
<name>A0AAW1RN24_9CHLO</name>
<evidence type="ECO:0000256" key="3">
    <source>
        <dbReference type="SAM" id="MobiDB-lite"/>
    </source>
</evidence>
<dbReference type="SMART" id="SM00753">
    <property type="entry name" value="PAM"/>
    <property type="match status" value="1"/>
</dbReference>
<dbReference type="PROSITE" id="PS50250">
    <property type="entry name" value="PCI"/>
    <property type="match status" value="1"/>
</dbReference>
<organism evidence="5 6">
    <name type="scientific">Apatococcus lobatus</name>
    <dbReference type="NCBI Taxonomy" id="904363"/>
    <lineage>
        <taxon>Eukaryota</taxon>
        <taxon>Viridiplantae</taxon>
        <taxon>Chlorophyta</taxon>
        <taxon>core chlorophytes</taxon>
        <taxon>Trebouxiophyceae</taxon>
        <taxon>Chlorellales</taxon>
        <taxon>Chlorellaceae</taxon>
        <taxon>Apatococcus</taxon>
    </lineage>
</organism>
<evidence type="ECO:0000256" key="1">
    <source>
        <dbReference type="ARBA" id="ARBA00007454"/>
    </source>
</evidence>
<accession>A0AAW1RN24</accession>
<dbReference type="Proteomes" id="UP001438707">
    <property type="component" value="Unassembled WGS sequence"/>
</dbReference>
<protein>
    <recommendedName>
        <fullName evidence="4">PCI domain-containing protein</fullName>
    </recommendedName>
</protein>
<dbReference type="GO" id="GO:0030163">
    <property type="term" value="P:protein catabolic process"/>
    <property type="evidence" value="ECO:0007669"/>
    <property type="project" value="UniProtKB-ARBA"/>
</dbReference>